<protein>
    <recommendedName>
        <fullName evidence="3">YolD-like protein</fullName>
    </recommendedName>
</protein>
<evidence type="ECO:0000313" key="2">
    <source>
        <dbReference type="Proteomes" id="UP000181884"/>
    </source>
</evidence>
<name>A0A1L8RGJ4_9ENTE</name>
<evidence type="ECO:0000313" key="1">
    <source>
        <dbReference type="EMBL" id="OJG18822.1"/>
    </source>
</evidence>
<dbReference type="AlphaFoldDB" id="A0A1L8RGJ4"/>
<dbReference type="STRING" id="214095.RU97_GL001440"/>
<dbReference type="RefSeq" id="WP_067394141.1">
    <property type="nucleotide sequence ID" value="NZ_JXKH01000003.1"/>
</dbReference>
<dbReference type="Proteomes" id="UP000181884">
    <property type="component" value="Unassembled WGS sequence"/>
</dbReference>
<gene>
    <name evidence="1" type="ORF">RU97_GL001440</name>
</gene>
<proteinExistence type="predicted"/>
<keyword evidence="2" id="KW-1185">Reference proteome</keyword>
<comment type="caution">
    <text evidence="1">The sequence shown here is derived from an EMBL/GenBank/DDBJ whole genome shotgun (WGS) entry which is preliminary data.</text>
</comment>
<reference evidence="1 2" key="1">
    <citation type="submission" date="2014-12" db="EMBL/GenBank/DDBJ databases">
        <title>Draft genome sequences of 29 type strains of Enterococci.</title>
        <authorList>
            <person name="Zhong Z."/>
            <person name="Sun Z."/>
            <person name="Liu W."/>
            <person name="Zhang W."/>
            <person name="Zhang H."/>
        </authorList>
    </citation>
    <scope>NUCLEOTIDE SEQUENCE [LARGE SCALE GENOMIC DNA]</scope>
    <source>
        <strain evidence="1 2">DSM 17029</strain>
    </source>
</reference>
<accession>A0A1L8RGJ4</accession>
<organism evidence="1 2">
    <name type="scientific">Enterococcus canis</name>
    <dbReference type="NCBI Taxonomy" id="214095"/>
    <lineage>
        <taxon>Bacteria</taxon>
        <taxon>Bacillati</taxon>
        <taxon>Bacillota</taxon>
        <taxon>Bacilli</taxon>
        <taxon>Lactobacillales</taxon>
        <taxon>Enterococcaceae</taxon>
        <taxon>Enterococcus</taxon>
    </lineage>
</organism>
<evidence type="ECO:0008006" key="3">
    <source>
        <dbReference type="Google" id="ProtNLM"/>
    </source>
</evidence>
<dbReference type="EMBL" id="JXKH01000003">
    <property type="protein sequence ID" value="OJG18822.1"/>
    <property type="molecule type" value="Genomic_DNA"/>
</dbReference>
<sequence length="113" mass="13188">MDEKKTPFLKQVSRMLSSSQHFFTSFFDDEKEDRARIRHIRRELTAAAHSQALVVIQFKEQDKLQTLSGWLVTKKQIRDTVLLQRQDADTLQVIPLAAIRKLSMLTPRKNVSH</sequence>